<dbReference type="RefSeq" id="WP_160801717.1">
    <property type="nucleotide sequence ID" value="NZ_WUUL01000007.1"/>
</dbReference>
<gene>
    <name evidence="1" type="ORF">GSM42_11680</name>
</gene>
<sequence>MSELENKARKIAQAIVEGSRSKASPADIRKWSDEIFAAYQKNPDSPEVKECQRILSGPVERHIKPLMPFLEVFCGMKRR</sequence>
<proteinExistence type="predicted"/>
<reference evidence="1 2" key="1">
    <citation type="submission" date="2019-12" db="EMBL/GenBank/DDBJ databases">
        <title>Whole-genome analyses of novel actinobacteria.</title>
        <authorList>
            <person name="Sahin N."/>
            <person name="Saygin H."/>
        </authorList>
    </citation>
    <scope>NUCLEOTIDE SEQUENCE [LARGE SCALE GENOMIC DNA]</scope>
    <source>
        <strain evidence="1 2">KC615</strain>
    </source>
</reference>
<protein>
    <submittedName>
        <fullName evidence="1">Uncharacterized protein</fullName>
    </submittedName>
</protein>
<keyword evidence="2" id="KW-1185">Reference proteome</keyword>
<evidence type="ECO:0000313" key="2">
    <source>
        <dbReference type="Proteomes" id="UP000430692"/>
    </source>
</evidence>
<accession>A0A6I4VRQ2</accession>
<organism evidence="1 2">
    <name type="scientific">Shimazuella alba</name>
    <dbReference type="NCBI Taxonomy" id="2690964"/>
    <lineage>
        <taxon>Bacteria</taxon>
        <taxon>Bacillati</taxon>
        <taxon>Bacillota</taxon>
        <taxon>Bacilli</taxon>
        <taxon>Bacillales</taxon>
        <taxon>Thermoactinomycetaceae</taxon>
        <taxon>Shimazuella</taxon>
    </lineage>
</organism>
<name>A0A6I4VRQ2_9BACL</name>
<evidence type="ECO:0000313" key="1">
    <source>
        <dbReference type="EMBL" id="MXQ54359.1"/>
    </source>
</evidence>
<dbReference type="Proteomes" id="UP000430692">
    <property type="component" value="Unassembled WGS sequence"/>
</dbReference>
<dbReference type="EMBL" id="WUUL01000007">
    <property type="protein sequence ID" value="MXQ54359.1"/>
    <property type="molecule type" value="Genomic_DNA"/>
</dbReference>
<comment type="caution">
    <text evidence="1">The sequence shown here is derived from an EMBL/GenBank/DDBJ whole genome shotgun (WGS) entry which is preliminary data.</text>
</comment>
<dbReference type="AlphaFoldDB" id="A0A6I4VRQ2"/>